<name>A0A8A2UDB9_9EURY</name>
<feature type="transmembrane region" description="Helical" evidence="1">
    <location>
        <begin position="118"/>
        <end position="138"/>
    </location>
</feature>
<reference evidence="2 3" key="1">
    <citation type="journal article" date="2006" name="Int. J. Syst. Evol. Microbiol.">
        <title>Haloterrigena longa sp. nov. and Haloterrigena limicola sp. nov., extremely halophilic archaea isolated from a salt lake.</title>
        <authorList>
            <person name="Cui H.L."/>
            <person name="Tohty D."/>
            <person name="Zhou P.J."/>
            <person name="Liu S.J."/>
        </authorList>
    </citation>
    <scope>NUCLEOTIDE SEQUENCE [LARGE SCALE GENOMIC DNA]</scope>
    <source>
        <strain evidence="2 3">ABH32</strain>
    </source>
</reference>
<dbReference type="RefSeq" id="WP_207271900.1">
    <property type="nucleotide sequence ID" value="NZ_CP071463.1"/>
</dbReference>
<dbReference type="Proteomes" id="UP000663191">
    <property type="component" value="Chromosome"/>
</dbReference>
<evidence type="ECO:0000313" key="3">
    <source>
        <dbReference type="Proteomes" id="UP000663191"/>
    </source>
</evidence>
<dbReference type="EMBL" id="CP071463">
    <property type="protein sequence ID" value="QSW86811.1"/>
    <property type="molecule type" value="Genomic_DNA"/>
</dbReference>
<keyword evidence="1" id="KW-0812">Transmembrane</keyword>
<feature type="transmembrane region" description="Helical" evidence="1">
    <location>
        <begin position="21"/>
        <end position="39"/>
    </location>
</feature>
<keyword evidence="3" id="KW-1185">Reference proteome</keyword>
<dbReference type="KEGG" id="hlo:J0X27_08375"/>
<organism evidence="2 3">
    <name type="scientific">Natrinema longum</name>
    <dbReference type="NCBI Taxonomy" id="370324"/>
    <lineage>
        <taxon>Archaea</taxon>
        <taxon>Methanobacteriati</taxon>
        <taxon>Methanobacteriota</taxon>
        <taxon>Stenosarchaea group</taxon>
        <taxon>Halobacteria</taxon>
        <taxon>Halobacteriales</taxon>
        <taxon>Natrialbaceae</taxon>
        <taxon>Natrinema</taxon>
    </lineage>
</organism>
<proteinExistence type="predicted"/>
<keyword evidence="1" id="KW-1133">Transmembrane helix</keyword>
<dbReference type="GeneID" id="63183753"/>
<gene>
    <name evidence="2" type="ORF">J0X27_08375</name>
</gene>
<protein>
    <recommendedName>
        <fullName evidence="4">DUF3147 family protein</fullName>
    </recommendedName>
</protein>
<evidence type="ECO:0000256" key="1">
    <source>
        <dbReference type="SAM" id="Phobius"/>
    </source>
</evidence>
<sequence length="143" mass="15017">MSDSPDVQLNSTENGQRMATLIGIGAGILDVPAFAYLGLLLFDDLVFGAFVGLLVGLGTYLFLPVAMADDGTHTPEETPPMDTSHPLRRFHRAAAGLALMPAGILLFAWGLVSQTLLLGVLATSVIAAVIYVSLAVLLPQRLA</sequence>
<dbReference type="OrthoDB" id="203696at2157"/>
<evidence type="ECO:0008006" key="4">
    <source>
        <dbReference type="Google" id="ProtNLM"/>
    </source>
</evidence>
<dbReference type="AlphaFoldDB" id="A0A8A2UDB9"/>
<feature type="transmembrane region" description="Helical" evidence="1">
    <location>
        <begin position="93"/>
        <end position="112"/>
    </location>
</feature>
<evidence type="ECO:0000313" key="2">
    <source>
        <dbReference type="EMBL" id="QSW86811.1"/>
    </source>
</evidence>
<accession>A0A8A2UDB9</accession>
<feature type="transmembrane region" description="Helical" evidence="1">
    <location>
        <begin position="45"/>
        <end position="63"/>
    </location>
</feature>
<keyword evidence="1" id="KW-0472">Membrane</keyword>